<evidence type="ECO:0000313" key="2">
    <source>
        <dbReference type="EMBL" id="XBV45156.1"/>
    </source>
</evidence>
<feature type="chain" id="PRO_5043862788" description="Type 1 fimbrial protein" evidence="1">
    <location>
        <begin position="20"/>
        <end position="91"/>
    </location>
</feature>
<proteinExistence type="predicted"/>
<evidence type="ECO:0000256" key="1">
    <source>
        <dbReference type="SAM" id="SignalP"/>
    </source>
</evidence>
<organism evidence="2">
    <name type="scientific">Pantoea sp. BJ2</name>
    <dbReference type="NCBI Taxonomy" id="3141322"/>
    <lineage>
        <taxon>Bacteria</taxon>
        <taxon>Pseudomonadati</taxon>
        <taxon>Pseudomonadota</taxon>
        <taxon>Gammaproteobacteria</taxon>
        <taxon>Enterobacterales</taxon>
        <taxon>Erwiniaceae</taxon>
        <taxon>Pantoea</taxon>
    </lineage>
</organism>
<gene>
    <name evidence="2" type="ORF">AAF463_02130</name>
</gene>
<reference evidence="2" key="1">
    <citation type="submission" date="2024-06" db="EMBL/GenBank/DDBJ databases">
        <title>Multiomics insights into the TNT degradation mechanism by Pantoea sp. BJ2 isolated from an ammunition destruction site.</title>
        <authorList>
            <person name="Luo J."/>
        </authorList>
    </citation>
    <scope>NUCLEOTIDE SEQUENCE</scope>
    <source>
        <strain evidence="2">BJ2</strain>
    </source>
</reference>
<feature type="signal peptide" evidence="1">
    <location>
        <begin position="1"/>
        <end position="19"/>
    </location>
</feature>
<evidence type="ECO:0008006" key="3">
    <source>
        <dbReference type="Google" id="ProtNLM"/>
    </source>
</evidence>
<protein>
    <recommendedName>
        <fullName evidence="3">Type 1 fimbrial protein</fullName>
    </recommendedName>
</protein>
<dbReference type="EMBL" id="CP158292">
    <property type="protein sequence ID" value="XBV45156.1"/>
    <property type="molecule type" value="Genomic_DNA"/>
</dbReference>
<name>A0AAU7TX45_9GAMM</name>
<accession>A0AAU7TX45</accession>
<dbReference type="RefSeq" id="WP_350261454.1">
    <property type="nucleotide sequence ID" value="NZ_CP158292.1"/>
</dbReference>
<sequence length="91" mass="9741">MKTAFVLFSGLLFAQAVLAEGGAVSFTGAIVEPACTTTTNSQHAAVQCSQNGVDKVRQIRFNKQQQTLPFQLGNVSVQSSGHIKAVEVIYR</sequence>
<keyword evidence="1" id="KW-0732">Signal</keyword>
<dbReference type="AlphaFoldDB" id="A0AAU7TX45"/>